<dbReference type="EMBL" id="JAACLJ010000002">
    <property type="protein sequence ID" value="KAF4591637.1"/>
    <property type="molecule type" value="Genomic_DNA"/>
</dbReference>
<feature type="region of interest" description="Disordered" evidence="2">
    <location>
        <begin position="520"/>
        <end position="566"/>
    </location>
</feature>
<dbReference type="PANTHER" id="PTHR14490">
    <property type="entry name" value="ZINC FINGER, ZZ TYPE"/>
    <property type="match status" value="1"/>
</dbReference>
<gene>
    <name evidence="4" type="ORF">GQ602_001936</name>
</gene>
<dbReference type="GO" id="GO:0030686">
    <property type="term" value="C:90S preribosome"/>
    <property type="evidence" value="ECO:0007669"/>
    <property type="project" value="TreeGrafter"/>
</dbReference>
<dbReference type="PANTHER" id="PTHR14490:SF5">
    <property type="entry name" value="PROTEIN KRI1 HOMOLOG"/>
    <property type="match status" value="1"/>
</dbReference>
<feature type="compositionally biased region" description="Acidic residues" evidence="2">
    <location>
        <begin position="526"/>
        <end position="536"/>
    </location>
</feature>
<feature type="compositionally biased region" description="Basic residues" evidence="2">
    <location>
        <begin position="415"/>
        <end position="428"/>
    </location>
</feature>
<dbReference type="AlphaFoldDB" id="A0A8H4Q9H6"/>
<comment type="similarity">
    <text evidence="1">Belongs to the KRI1 family.</text>
</comment>
<feature type="domain" description="Kri1-like C-terminal" evidence="3">
    <location>
        <begin position="452"/>
        <end position="512"/>
    </location>
</feature>
<feature type="region of interest" description="Disordered" evidence="2">
    <location>
        <begin position="298"/>
        <end position="333"/>
    </location>
</feature>
<sequence length="566" mass="64407">MARDSAAPLKRKILQDSDSDSDGDCETGGADLKINEEYARRFEHNKKREEREKLQKKYGDGDASSSSDDETEDEDGFLATEDLDAQISATLKAIRTKDPRVYDKSVTFIELPEDTGENSAKGKKEKPVFLRDYQREKLLRGDVGASDGEEEEEEEDALPTYVEEQKALKKSILSEIHASRPDGESDSSDDEGFMKRKEPEGVGADGVHPSRKTGIKPSETEVASADKDPEKFLSNFMASRAWIPEEGTKWKVFDSDDGESDAEQAAEKWEHAYNMRFEDPSKSNEVLRSYARDLAAARSVRRQEKTGRQRQREAEREKKEQESRRKAQEKARLRKLKLDESAERLRLVKQAAGAVGKKLREEDWMRFLDEAWDNDKWEEEMRKRFGDEYYALDDEEPGGGVEDEDDDEEREREREKKKKKKSKRGPKKPKWDDDIDIKDIVPDFEDDAEKGQTSPQSFGMTALDILLAPSDQSLNQFAGLKKLAPFRDAAKKRRDGRLLAKRARLRQWRKEVFGSRRVPTLGAVGLEEEGEGEGEGEGQGQGEKKTKRKRKRKGKDVGVGVAVQDG</sequence>
<feature type="compositionally biased region" description="Basic and acidic residues" evidence="2">
    <location>
        <begin position="429"/>
        <end position="441"/>
    </location>
</feature>
<feature type="region of interest" description="Disordered" evidence="2">
    <location>
        <begin position="137"/>
        <end position="229"/>
    </location>
</feature>
<dbReference type="Pfam" id="PF05178">
    <property type="entry name" value="Kri1"/>
    <property type="match status" value="1"/>
</dbReference>
<dbReference type="Proteomes" id="UP000562929">
    <property type="component" value="Unassembled WGS sequence"/>
</dbReference>
<feature type="compositionally biased region" description="Basic and acidic residues" evidence="2">
    <location>
        <begin position="301"/>
        <end position="333"/>
    </location>
</feature>
<evidence type="ECO:0000313" key="5">
    <source>
        <dbReference type="Proteomes" id="UP000562929"/>
    </source>
</evidence>
<dbReference type="GO" id="GO:0000447">
    <property type="term" value="P:endonucleolytic cleavage in ITS1 to separate SSU-rRNA from 5.8S rRNA and LSU-rRNA from tricistronic rRNA transcript (SSU-rRNA, 5.8S rRNA, LSU-rRNA)"/>
    <property type="evidence" value="ECO:0007669"/>
    <property type="project" value="TreeGrafter"/>
</dbReference>
<organism evidence="4 5">
    <name type="scientific">Ophiocordyceps camponoti-floridani</name>
    <dbReference type="NCBI Taxonomy" id="2030778"/>
    <lineage>
        <taxon>Eukaryota</taxon>
        <taxon>Fungi</taxon>
        <taxon>Dikarya</taxon>
        <taxon>Ascomycota</taxon>
        <taxon>Pezizomycotina</taxon>
        <taxon>Sordariomycetes</taxon>
        <taxon>Hypocreomycetidae</taxon>
        <taxon>Hypocreales</taxon>
        <taxon>Ophiocordycipitaceae</taxon>
        <taxon>Ophiocordyceps</taxon>
    </lineage>
</organism>
<feature type="region of interest" description="Disordered" evidence="2">
    <location>
        <begin position="388"/>
        <end position="457"/>
    </location>
</feature>
<name>A0A8H4Q9H6_9HYPO</name>
<feature type="compositionally biased region" description="Acidic residues" evidence="2">
    <location>
        <begin position="147"/>
        <end position="157"/>
    </location>
</feature>
<feature type="region of interest" description="Disordered" evidence="2">
    <location>
        <begin position="1"/>
        <end position="81"/>
    </location>
</feature>
<dbReference type="GO" id="GO:0005730">
    <property type="term" value="C:nucleolus"/>
    <property type="evidence" value="ECO:0007669"/>
    <property type="project" value="TreeGrafter"/>
</dbReference>
<evidence type="ECO:0000313" key="4">
    <source>
        <dbReference type="EMBL" id="KAF4591637.1"/>
    </source>
</evidence>
<feature type="compositionally biased region" description="Acidic residues" evidence="2">
    <location>
        <begin position="255"/>
        <end position="264"/>
    </location>
</feature>
<keyword evidence="5" id="KW-1185">Reference proteome</keyword>
<accession>A0A8H4Q9H6</accession>
<comment type="caution">
    <text evidence="4">The sequence shown here is derived from an EMBL/GenBank/DDBJ whole genome shotgun (WGS) entry which is preliminary data.</text>
</comment>
<dbReference type="Pfam" id="PF12936">
    <property type="entry name" value="Kri1_C"/>
    <property type="match status" value="1"/>
</dbReference>
<feature type="compositionally biased region" description="Basic and acidic residues" evidence="2">
    <location>
        <begin position="33"/>
        <end position="60"/>
    </location>
</feature>
<reference evidence="4 5" key="1">
    <citation type="journal article" date="2020" name="G3 (Bethesda)">
        <title>Genetic Underpinnings of Host Manipulation by Ophiocordyceps as Revealed by Comparative Transcriptomics.</title>
        <authorList>
            <person name="Will I."/>
            <person name="Das B."/>
            <person name="Trinh T."/>
            <person name="Brachmann A."/>
            <person name="Ohm R.A."/>
            <person name="de Bekker C."/>
        </authorList>
    </citation>
    <scope>NUCLEOTIDE SEQUENCE [LARGE SCALE GENOMIC DNA]</scope>
    <source>
        <strain evidence="4 5">EC05</strain>
    </source>
</reference>
<evidence type="ECO:0000256" key="1">
    <source>
        <dbReference type="ARBA" id="ARBA00007473"/>
    </source>
</evidence>
<dbReference type="OrthoDB" id="10252032at2759"/>
<proteinExistence type="inferred from homology"/>
<evidence type="ECO:0000259" key="3">
    <source>
        <dbReference type="Pfam" id="PF12936"/>
    </source>
</evidence>
<feature type="region of interest" description="Disordered" evidence="2">
    <location>
        <begin position="247"/>
        <end position="266"/>
    </location>
</feature>
<dbReference type="InterPro" id="IPR024626">
    <property type="entry name" value="Kri1-like_C"/>
</dbReference>
<dbReference type="InterPro" id="IPR018034">
    <property type="entry name" value="Kri1"/>
</dbReference>
<feature type="compositionally biased region" description="Acidic residues" evidence="2">
    <location>
        <begin position="390"/>
        <end position="410"/>
    </location>
</feature>
<protein>
    <submittedName>
        <fullName evidence="4">Ribosome biogenesis protein Kri1</fullName>
    </submittedName>
</protein>
<evidence type="ECO:0000256" key="2">
    <source>
        <dbReference type="SAM" id="MobiDB-lite"/>
    </source>
</evidence>
<feature type="compositionally biased region" description="Acidic residues" evidence="2">
    <location>
        <begin position="67"/>
        <end position="81"/>
    </location>
</feature>
<feature type="compositionally biased region" description="Basic residues" evidence="2">
    <location>
        <begin position="545"/>
        <end position="554"/>
    </location>
</feature>